<name>A0AAU6RL19_9STAP</name>
<evidence type="ECO:0000313" key="5">
    <source>
        <dbReference type="Proteomes" id="UP001465447"/>
    </source>
</evidence>
<dbReference type="EMBL" id="CP124585">
    <property type="protein sequence ID" value="WZE68514.1"/>
    <property type="molecule type" value="Genomic_DNA"/>
</dbReference>
<accession>A0AAU6REV6</accession>
<dbReference type="RefSeq" id="WP_050742452.1">
    <property type="nucleotide sequence ID" value="NZ_CP124577.1"/>
</dbReference>
<evidence type="ECO:0000313" key="3">
    <source>
        <dbReference type="EMBL" id="WZE68514.1"/>
    </source>
</evidence>
<accession>A0AAT9P2N3</accession>
<dbReference type="KEGG" id="mpsh:QA539_08985"/>
<reference evidence="1" key="1">
    <citation type="submission" date="2021-07" db="EMBL/GenBank/DDBJ databases">
        <title>Prevalence and characterization of methicillin-resistant Macrococcus spp. in food producing animals and meat in Switzerland in 2019.</title>
        <authorList>
            <person name="Keller J.E."/>
            <person name="Schwendener S."/>
            <person name="Neuenschwander J."/>
            <person name="Overesch G."/>
            <person name="Perreten V."/>
        </authorList>
    </citation>
    <scope>NUCLEOTIDE SEQUENCE</scope>
    <source>
        <strain evidence="1">19Msa1099</strain>
    </source>
</reference>
<dbReference type="EMBL" id="CP124577">
    <property type="protein sequence ID" value="WZE66387.1"/>
    <property type="molecule type" value="Genomic_DNA"/>
</dbReference>
<accession>A0AAU6RL19</accession>
<evidence type="ECO:0008006" key="6">
    <source>
        <dbReference type="Google" id="ProtNLM"/>
    </source>
</evidence>
<accession>A0AAU6R8D7</accession>
<reference evidence="4 5" key="2">
    <citation type="submission" date="2023-04" db="EMBL/GenBank/DDBJ databases">
        <title>Macrococci isolated from food, foodproducing animals, and human clinical materials.</title>
        <authorList>
            <person name="Maslanova I."/>
            <person name="Svec P."/>
            <person name="Sedlacek I."/>
            <person name="Novakova D."/>
            <person name="Keller J.E."/>
            <person name="Schwendener S."/>
            <person name="Finstrlova A."/>
            <person name="Botka T."/>
            <person name="Kovarovic V."/>
            <person name="Petras P."/>
            <person name="Perreten V."/>
            <person name="Pantucek R."/>
        </authorList>
    </citation>
    <scope>NUCLEOTIDE SEQUENCE [LARGE SCALE GENOMIC DNA]</scope>
    <source>
        <strain evidence="4 5">CCM 8659</strain>
        <strain evidence="3">NRL/St 13/116</strain>
        <strain evidence="2">NRL/St 21/332</strain>
    </source>
</reference>
<proteinExistence type="predicted"/>
<evidence type="ECO:0000313" key="4">
    <source>
        <dbReference type="EMBL" id="WZE70615.1"/>
    </source>
</evidence>
<dbReference type="EMBL" id="CP079955">
    <property type="protein sequence ID" value="QYA32570.1"/>
    <property type="molecule type" value="Genomic_DNA"/>
</dbReference>
<sequence>MKKIFKTMTNNASIPLKLKLTKGLFPRTAEVLAEVDLETGEVTFKVSEEDLIRIKKNIED</sequence>
<gene>
    <name evidence="1" type="ORF">KYI10_09525</name>
    <name evidence="4" type="ORF">QA539_08985</name>
    <name evidence="3" type="ORF">QA540_09125</name>
    <name evidence="2" type="ORF">QA541_09290</name>
</gene>
<evidence type="ECO:0000313" key="1">
    <source>
        <dbReference type="EMBL" id="QYA32570.1"/>
    </source>
</evidence>
<evidence type="ECO:0000313" key="2">
    <source>
        <dbReference type="EMBL" id="WZE66387.1"/>
    </source>
</evidence>
<protein>
    <recommendedName>
        <fullName evidence="6">AbrB/MazE/SpoVT family DNA-binding domain-containing protein</fullName>
    </recommendedName>
</protein>
<organism evidence="4 5">
    <name type="scientific">Macrococcus psychrotolerans</name>
    <dbReference type="NCBI Taxonomy" id="3039389"/>
    <lineage>
        <taxon>Bacteria</taxon>
        <taxon>Bacillati</taxon>
        <taxon>Bacillota</taxon>
        <taxon>Bacilli</taxon>
        <taxon>Bacillales</taxon>
        <taxon>Staphylococcaceae</taxon>
        <taxon>Macrococcus</taxon>
    </lineage>
</organism>
<dbReference type="Proteomes" id="UP001465447">
    <property type="component" value="Chromosome"/>
</dbReference>
<keyword evidence="5" id="KW-1185">Reference proteome</keyword>
<dbReference type="AlphaFoldDB" id="A0AAU6RL19"/>
<dbReference type="EMBL" id="CP124591">
    <property type="protein sequence ID" value="WZE70615.1"/>
    <property type="molecule type" value="Genomic_DNA"/>
</dbReference>